<evidence type="ECO:0000256" key="1">
    <source>
        <dbReference type="ARBA" id="ARBA00022729"/>
    </source>
</evidence>
<keyword evidence="1" id="KW-0732">Signal</keyword>
<dbReference type="PANTHER" id="PTHR11738">
    <property type="entry name" value="MHC CLASS I NK CELL RECEPTOR"/>
    <property type="match status" value="1"/>
</dbReference>
<reference evidence="7 8" key="1">
    <citation type="journal article" date="2019" name="Proc. Natl. Acad. Sci. U.S.A.">
        <title>Regulatory changes in pterin and carotenoid genes underlie balanced color polymorphisms in the wall lizard.</title>
        <authorList>
            <person name="Andrade P."/>
            <person name="Pinho C."/>
            <person name="Perez I de Lanuza G."/>
            <person name="Afonso S."/>
            <person name="Brejcha J."/>
            <person name="Rubin C.J."/>
            <person name="Wallerman O."/>
            <person name="Pereira P."/>
            <person name="Sabatino S.J."/>
            <person name="Bellati A."/>
            <person name="Pellitteri-Rosa D."/>
            <person name="Bosakova Z."/>
            <person name="Bunikis I."/>
            <person name="Carretero M.A."/>
            <person name="Feiner N."/>
            <person name="Marsik P."/>
            <person name="Pauperio F."/>
            <person name="Salvi D."/>
            <person name="Soler L."/>
            <person name="While G.M."/>
            <person name="Uller T."/>
            <person name="Font E."/>
            <person name="Andersson L."/>
            <person name="Carneiro M."/>
        </authorList>
    </citation>
    <scope>NUCLEOTIDE SEQUENCE</scope>
</reference>
<dbReference type="Pfam" id="PF13927">
    <property type="entry name" value="Ig_3"/>
    <property type="match status" value="2"/>
</dbReference>
<sequence>MHCLICFLFIDQNTAQPNISLIPGYIAQLGSKVTIQCSAQGQSKRFYLHKAEDKRNLQIAVTNEDRKNFSINKMNWEHGGSFYCSYTEPSQFFTSSEASDRVELFLSKPNITLAHTQWVVRGGNATINCQSQLWAAKFLFEKTGKQMPLQVIEINGTMGTFFMKDANLEDGGNYSCRYSAKEKPFIISEPSDLVTIKITDPDLPRPSISFHPSPMPQLGENITIQCSVNNSYKAWYLYKDDGKKELQSVEASSSDAVFLIKNVSEADGGSYYCNYRPQSGFHHVVLMVISLLWALFLWTDPNLYIPTISMSPSNLVAFGEQVTIRCETGKEAMMFYLHKDGDPSLNWTMETELYHGTLSIHNVSWDNKGSYSCSYVAEKRPKALSLQSDPTELLISDSTLFSCFIAFCSCLHVLISVRSPFCMLLCVWRSDCLFTYSITSLWNSSSVYVT</sequence>
<dbReference type="InterPro" id="IPR050412">
    <property type="entry name" value="Ig-like_Receptors_ImmuneReg"/>
</dbReference>
<dbReference type="InterPro" id="IPR013783">
    <property type="entry name" value="Ig-like_fold"/>
</dbReference>
<accession>A0A670K6L2</accession>
<dbReference type="GeneTree" id="ENSGT01150000286974"/>
<dbReference type="InterPro" id="IPR036179">
    <property type="entry name" value="Ig-like_dom_sf"/>
</dbReference>
<dbReference type="AlphaFoldDB" id="A0A670K6L2"/>
<name>A0A670K6L2_PODMU</name>
<dbReference type="FunFam" id="2.60.40.10:FF:000049">
    <property type="entry name" value="Leukocyte immunoglobulin-like receptor subfamily B member 1"/>
    <property type="match status" value="3"/>
</dbReference>
<evidence type="ECO:0000256" key="2">
    <source>
        <dbReference type="ARBA" id="ARBA00022737"/>
    </source>
</evidence>
<reference evidence="7" key="3">
    <citation type="submission" date="2025-09" db="UniProtKB">
        <authorList>
            <consortium name="Ensembl"/>
        </authorList>
    </citation>
    <scope>IDENTIFICATION</scope>
</reference>
<dbReference type="Pfam" id="PF13895">
    <property type="entry name" value="Ig_2"/>
    <property type="match status" value="1"/>
</dbReference>
<evidence type="ECO:0000313" key="8">
    <source>
        <dbReference type="Proteomes" id="UP000472272"/>
    </source>
</evidence>
<feature type="domain" description="Ig-like" evidence="6">
    <location>
        <begin position="306"/>
        <end position="385"/>
    </location>
</feature>
<keyword evidence="2" id="KW-0677">Repeat</keyword>
<dbReference type="InterPro" id="IPR007110">
    <property type="entry name" value="Ig-like_dom"/>
</dbReference>
<dbReference type="Gene3D" id="2.60.40.10">
    <property type="entry name" value="Immunoglobulins"/>
    <property type="match status" value="4"/>
</dbReference>
<dbReference type="FunFam" id="2.60.40.10:FF:000033">
    <property type="entry name" value="Killer cell immunoglobulin-like receptor"/>
    <property type="match status" value="1"/>
</dbReference>
<dbReference type="Proteomes" id="UP000472272">
    <property type="component" value="Chromosome 13"/>
</dbReference>
<organism evidence="7 8">
    <name type="scientific">Podarcis muralis</name>
    <name type="common">Wall lizard</name>
    <name type="synonym">Lacerta muralis</name>
    <dbReference type="NCBI Taxonomy" id="64176"/>
    <lineage>
        <taxon>Eukaryota</taxon>
        <taxon>Metazoa</taxon>
        <taxon>Chordata</taxon>
        <taxon>Craniata</taxon>
        <taxon>Vertebrata</taxon>
        <taxon>Euteleostomi</taxon>
        <taxon>Lepidosauria</taxon>
        <taxon>Squamata</taxon>
        <taxon>Bifurcata</taxon>
        <taxon>Unidentata</taxon>
        <taxon>Episquamata</taxon>
        <taxon>Laterata</taxon>
        <taxon>Lacertibaenia</taxon>
        <taxon>Lacertidae</taxon>
        <taxon>Podarcis</taxon>
    </lineage>
</organism>
<evidence type="ECO:0000256" key="3">
    <source>
        <dbReference type="ARBA" id="ARBA00023157"/>
    </source>
</evidence>
<feature type="domain" description="Ig-like" evidence="6">
    <location>
        <begin position="17"/>
        <end position="188"/>
    </location>
</feature>
<evidence type="ECO:0000259" key="6">
    <source>
        <dbReference type="PROSITE" id="PS50835"/>
    </source>
</evidence>
<dbReference type="SMART" id="SM00408">
    <property type="entry name" value="IGc2"/>
    <property type="match status" value="3"/>
</dbReference>
<keyword evidence="3" id="KW-1015">Disulfide bond</keyword>
<protein>
    <recommendedName>
        <fullName evidence="6">Ig-like domain-containing protein</fullName>
    </recommendedName>
</protein>
<dbReference type="SUPFAM" id="SSF48726">
    <property type="entry name" value="Immunoglobulin"/>
    <property type="match status" value="4"/>
</dbReference>
<keyword evidence="5" id="KW-0393">Immunoglobulin domain</keyword>
<feature type="domain" description="Ig-like" evidence="6">
    <location>
        <begin position="206"/>
        <end position="273"/>
    </location>
</feature>
<keyword evidence="4" id="KW-0325">Glycoprotein</keyword>
<dbReference type="Ensembl" id="ENSPMRT00000032265.1">
    <property type="protein sequence ID" value="ENSPMRP00000030427.1"/>
    <property type="gene ID" value="ENSPMRG00000019579.1"/>
</dbReference>
<proteinExistence type="predicted"/>
<evidence type="ECO:0000313" key="7">
    <source>
        <dbReference type="Ensembl" id="ENSPMRP00000030427.1"/>
    </source>
</evidence>
<dbReference type="SMART" id="SM00409">
    <property type="entry name" value="IG"/>
    <property type="match status" value="4"/>
</dbReference>
<keyword evidence="8" id="KW-1185">Reference proteome</keyword>
<dbReference type="InterPro" id="IPR003598">
    <property type="entry name" value="Ig_sub2"/>
</dbReference>
<dbReference type="PANTHER" id="PTHR11738:SF186">
    <property type="entry name" value="OSTEOCLAST-ASSOCIATED IMMUNOGLOBULIN-LIKE RECEPTOR"/>
    <property type="match status" value="1"/>
</dbReference>
<dbReference type="GO" id="GO:0002764">
    <property type="term" value="P:immune response-regulating signaling pathway"/>
    <property type="evidence" value="ECO:0007669"/>
    <property type="project" value="TreeGrafter"/>
</dbReference>
<evidence type="ECO:0000256" key="5">
    <source>
        <dbReference type="ARBA" id="ARBA00023319"/>
    </source>
</evidence>
<reference evidence="7" key="2">
    <citation type="submission" date="2025-08" db="UniProtKB">
        <authorList>
            <consortium name="Ensembl"/>
        </authorList>
    </citation>
    <scope>IDENTIFICATION</scope>
</reference>
<evidence type="ECO:0000256" key="4">
    <source>
        <dbReference type="ARBA" id="ARBA00023180"/>
    </source>
</evidence>
<dbReference type="PROSITE" id="PS50835">
    <property type="entry name" value="IG_LIKE"/>
    <property type="match status" value="3"/>
</dbReference>
<dbReference type="InterPro" id="IPR003599">
    <property type="entry name" value="Ig_sub"/>
</dbReference>